<dbReference type="PIRSF" id="PIRSF004810">
    <property type="entry name" value="ChrA"/>
    <property type="match status" value="1"/>
</dbReference>
<feature type="transmembrane region" description="Helical" evidence="7">
    <location>
        <begin position="296"/>
        <end position="321"/>
    </location>
</feature>
<feature type="transmembrane region" description="Helical" evidence="7">
    <location>
        <begin position="12"/>
        <end position="32"/>
    </location>
</feature>
<feature type="transmembrane region" description="Helical" evidence="7">
    <location>
        <begin position="115"/>
        <end position="134"/>
    </location>
</feature>
<proteinExistence type="inferred from homology"/>
<dbReference type="InterPro" id="IPR014047">
    <property type="entry name" value="Chr_Tranpt_l_chain"/>
</dbReference>
<reference evidence="8 9" key="1">
    <citation type="submission" date="2024-04" db="EMBL/GenBank/DDBJ databases">
        <title>A novel species isolated from cricket.</title>
        <authorList>
            <person name="Wang H.-C."/>
        </authorList>
    </citation>
    <scope>NUCLEOTIDE SEQUENCE [LARGE SCALE GENOMIC DNA]</scope>
    <source>
        <strain evidence="8 9">WL0021</strain>
    </source>
</reference>
<evidence type="ECO:0000256" key="2">
    <source>
        <dbReference type="ARBA" id="ARBA00005262"/>
    </source>
</evidence>
<evidence type="ECO:0000313" key="8">
    <source>
        <dbReference type="EMBL" id="MEN3929549.1"/>
    </source>
</evidence>
<evidence type="ECO:0000256" key="1">
    <source>
        <dbReference type="ARBA" id="ARBA00004651"/>
    </source>
</evidence>
<name>A0ABV0BF41_9HYPH</name>
<sequence length="399" mass="43189">MKSRSREIWDIFQAFLWLGLTSFGGPIAHLGYFRDEFVEKRKWLSDKQYADLVALCQFLPGPASSQVGMAIGLLRAEFIGSFAAWFGFTLPSALLMLGFAYGFDALSGQSMGSVLHGLKIVAVAVVAQAVWGMAKNLCPDRLRITIMVLVCSLTLLFPSAYAQIIVLFCAGIIGLILCKPERENVSYDALPVPYNGIIGLILLSIFFISLLGLVLAILLWPSVILAQIEAFYRSGAMIFGGGHVILPLLREAIVVPGWVDNNTFLAGYGIAQALPGPLTTFAAFLGASMKQGLHGWLGGLVGLIMIFIPSFLLVTGALPFWSKLQNYRNTRAALMGINAAVVGLLVAALYNPLWQSTILQPADFVLSLLAFTALVFWRVPVVLVVLLCGMGAWLITGII</sequence>
<dbReference type="EMBL" id="JBBYXI010000001">
    <property type="protein sequence ID" value="MEN3929549.1"/>
    <property type="molecule type" value="Genomic_DNA"/>
</dbReference>
<keyword evidence="5 7" id="KW-1133">Transmembrane helix</keyword>
<dbReference type="RefSeq" id="WP_346335547.1">
    <property type="nucleotide sequence ID" value="NZ_JBBYXI010000001.1"/>
</dbReference>
<evidence type="ECO:0000256" key="5">
    <source>
        <dbReference type="ARBA" id="ARBA00022989"/>
    </source>
</evidence>
<evidence type="ECO:0000256" key="6">
    <source>
        <dbReference type="ARBA" id="ARBA00023136"/>
    </source>
</evidence>
<dbReference type="Pfam" id="PF02417">
    <property type="entry name" value="Chromate_transp"/>
    <property type="match status" value="2"/>
</dbReference>
<evidence type="ECO:0000256" key="3">
    <source>
        <dbReference type="ARBA" id="ARBA00022475"/>
    </source>
</evidence>
<feature type="transmembrane region" description="Helical" evidence="7">
    <location>
        <begin position="82"/>
        <end position="103"/>
    </location>
</feature>
<keyword evidence="4 7" id="KW-0812">Transmembrane</keyword>
<comment type="subcellular location">
    <subcellularLocation>
        <location evidence="1">Cell membrane</location>
        <topology evidence="1">Multi-pass membrane protein</topology>
    </subcellularLocation>
</comment>
<keyword evidence="6 7" id="KW-0472">Membrane</keyword>
<keyword evidence="9" id="KW-1185">Reference proteome</keyword>
<dbReference type="InterPro" id="IPR003370">
    <property type="entry name" value="Chromate_transpt"/>
</dbReference>
<dbReference type="NCBIfam" id="TIGR00937">
    <property type="entry name" value="2A51"/>
    <property type="match status" value="1"/>
</dbReference>
<dbReference type="Proteomes" id="UP001418637">
    <property type="component" value="Unassembled WGS sequence"/>
</dbReference>
<comment type="caution">
    <text evidence="8">The sequence shown here is derived from an EMBL/GenBank/DDBJ whole genome shotgun (WGS) entry which is preliminary data.</text>
</comment>
<evidence type="ECO:0000256" key="4">
    <source>
        <dbReference type="ARBA" id="ARBA00022692"/>
    </source>
</evidence>
<organism evidence="8 9">
    <name type="scientific">Hohaiivirga grylli</name>
    <dbReference type="NCBI Taxonomy" id="3133970"/>
    <lineage>
        <taxon>Bacteria</taxon>
        <taxon>Pseudomonadati</taxon>
        <taxon>Pseudomonadota</taxon>
        <taxon>Alphaproteobacteria</taxon>
        <taxon>Hyphomicrobiales</taxon>
        <taxon>Methylobacteriaceae</taxon>
        <taxon>Hohaiivirga</taxon>
    </lineage>
</organism>
<gene>
    <name evidence="8" type="primary">chrA</name>
    <name evidence="8" type="ORF">WJT86_00570</name>
</gene>
<protein>
    <submittedName>
        <fullName evidence="8">Chromate efflux transporter</fullName>
    </submittedName>
</protein>
<feature type="transmembrane region" description="Helical" evidence="7">
    <location>
        <begin position="333"/>
        <end position="353"/>
    </location>
</feature>
<evidence type="ECO:0000313" key="9">
    <source>
        <dbReference type="Proteomes" id="UP001418637"/>
    </source>
</evidence>
<evidence type="ECO:0000256" key="7">
    <source>
        <dbReference type="SAM" id="Phobius"/>
    </source>
</evidence>
<feature type="transmembrane region" description="Helical" evidence="7">
    <location>
        <begin position="365"/>
        <end position="395"/>
    </location>
</feature>
<keyword evidence="3" id="KW-1003">Cell membrane</keyword>
<comment type="similarity">
    <text evidence="2">Belongs to the chromate ion transporter (CHR) (TC 2.A.51) family.</text>
</comment>
<accession>A0ABV0BF41</accession>
<feature type="transmembrane region" description="Helical" evidence="7">
    <location>
        <begin position="197"/>
        <end position="218"/>
    </location>
</feature>
<dbReference type="PANTHER" id="PTHR33567:SF3">
    <property type="entry name" value="CHROMATE ION TRANSPORTER (EUROFUNG)"/>
    <property type="match status" value="1"/>
</dbReference>
<feature type="transmembrane region" description="Helical" evidence="7">
    <location>
        <begin position="146"/>
        <end position="177"/>
    </location>
</feature>
<feature type="transmembrane region" description="Helical" evidence="7">
    <location>
        <begin position="230"/>
        <end position="249"/>
    </location>
</feature>
<dbReference type="PANTHER" id="PTHR33567">
    <property type="entry name" value="CHROMATE ION TRANSPORTER (EUROFUNG)"/>
    <property type="match status" value="1"/>
</dbReference>